<evidence type="ECO:0000256" key="3">
    <source>
        <dbReference type="PIRNR" id="PIRNR028729"/>
    </source>
</evidence>
<dbReference type="Proteomes" id="UP000095038">
    <property type="component" value="Unassembled WGS sequence"/>
</dbReference>
<dbReference type="FunCoup" id="A0A1D2VNQ4">
    <property type="interactions" value="814"/>
</dbReference>
<comment type="function">
    <text evidence="3">Essential component of the SCF (SKP1-CUL1-F-box protein) E3 ubiquitin ligase complexes, which mediate the ubiquitination and subsequent proteasomal degradation of target proteins.</text>
</comment>
<dbReference type="GO" id="GO:0000921">
    <property type="term" value="P:septin ring assembly"/>
    <property type="evidence" value="ECO:0007669"/>
    <property type="project" value="EnsemblFungi"/>
</dbReference>
<dbReference type="FunFam" id="3.30.710.10:FF:000133">
    <property type="entry name" value="Suppressor of kinetochore protein 1"/>
    <property type="match status" value="1"/>
</dbReference>
<gene>
    <name evidence="6" type="ORF">ASCRUDRAFT_79724</name>
</gene>
<reference evidence="7" key="1">
    <citation type="submission" date="2016-05" db="EMBL/GenBank/DDBJ databases">
        <title>Comparative genomics of biotechnologically important yeasts.</title>
        <authorList>
            <consortium name="DOE Joint Genome Institute"/>
            <person name="Riley R."/>
            <person name="Haridas S."/>
            <person name="Wolfe K.H."/>
            <person name="Lopes M.R."/>
            <person name="Hittinger C.T."/>
            <person name="Goker M."/>
            <person name="Salamov A."/>
            <person name="Wisecaver J."/>
            <person name="Long T.M."/>
            <person name="Aerts A.L."/>
            <person name="Barry K."/>
            <person name="Choi C."/>
            <person name="Clum A."/>
            <person name="Coughlan A.Y."/>
            <person name="Deshpande S."/>
            <person name="Douglass A.P."/>
            <person name="Hanson S.J."/>
            <person name="Klenk H.-P."/>
            <person name="Labutti K."/>
            <person name="Lapidus A."/>
            <person name="Lindquist E."/>
            <person name="Lipzen A."/>
            <person name="Meier-Kolthoff J.P."/>
            <person name="Ohm R.A."/>
            <person name="Otillar R.P."/>
            <person name="Pangilinan J."/>
            <person name="Peng Y."/>
            <person name="Rokas A."/>
            <person name="Rosa C.A."/>
            <person name="Scheuner C."/>
            <person name="Sibirny A.A."/>
            <person name="Slot J.C."/>
            <person name="Stielow J.B."/>
            <person name="Sun H."/>
            <person name="Kurtzman C.P."/>
            <person name="Blackwell M."/>
            <person name="Grigoriev I.V."/>
            <person name="Jeffries T.W."/>
        </authorList>
    </citation>
    <scope>NUCLEOTIDE SEQUENCE [LARGE SCALE GENOMIC DNA]</scope>
    <source>
        <strain evidence="7">DSM 1968</strain>
    </source>
</reference>
<dbReference type="GO" id="GO:0031518">
    <property type="term" value="C:CBF3 complex"/>
    <property type="evidence" value="ECO:0007669"/>
    <property type="project" value="EnsemblFungi"/>
</dbReference>
<dbReference type="GO" id="GO:0051382">
    <property type="term" value="P:kinetochore assembly"/>
    <property type="evidence" value="ECO:0007669"/>
    <property type="project" value="EnsemblFungi"/>
</dbReference>
<dbReference type="GO" id="GO:0016874">
    <property type="term" value="F:ligase activity"/>
    <property type="evidence" value="ECO:0007669"/>
    <property type="project" value="UniProtKB-KW"/>
</dbReference>
<proteinExistence type="inferred from homology"/>
<dbReference type="GO" id="GO:0043254">
    <property type="term" value="P:regulation of protein-containing complex assembly"/>
    <property type="evidence" value="ECO:0007669"/>
    <property type="project" value="EnsemblFungi"/>
</dbReference>
<dbReference type="GO" id="GO:0031146">
    <property type="term" value="P:SCF-dependent proteasomal ubiquitin-dependent protein catabolic process"/>
    <property type="evidence" value="ECO:0007669"/>
    <property type="project" value="EnsemblFungi"/>
</dbReference>
<evidence type="ECO:0000259" key="4">
    <source>
        <dbReference type="Pfam" id="PF01466"/>
    </source>
</evidence>
<dbReference type="RefSeq" id="XP_020049492.1">
    <property type="nucleotide sequence ID" value="XM_020194409.1"/>
</dbReference>
<comment type="subunit">
    <text evidence="3">Component of the SCF (SKP1-CUL1-F-box protein) E3 ubiquitin ligase complexes.</text>
</comment>
<evidence type="ECO:0000256" key="1">
    <source>
        <dbReference type="ARBA" id="ARBA00009993"/>
    </source>
</evidence>
<evidence type="ECO:0000313" key="7">
    <source>
        <dbReference type="Proteomes" id="UP000095038"/>
    </source>
</evidence>
<dbReference type="GO" id="GO:0003688">
    <property type="term" value="F:DNA replication origin binding"/>
    <property type="evidence" value="ECO:0007669"/>
    <property type="project" value="EnsemblFungi"/>
</dbReference>
<dbReference type="InterPro" id="IPR001232">
    <property type="entry name" value="SKP1-like"/>
</dbReference>
<evidence type="ECO:0000259" key="5">
    <source>
        <dbReference type="Pfam" id="PF03931"/>
    </source>
</evidence>
<dbReference type="GO" id="GO:0007096">
    <property type="term" value="P:regulation of exit from mitosis"/>
    <property type="evidence" value="ECO:0007669"/>
    <property type="project" value="EnsemblFungi"/>
</dbReference>
<dbReference type="GO" id="GO:0000086">
    <property type="term" value="P:G2/M transition of mitotic cell cycle"/>
    <property type="evidence" value="ECO:0007669"/>
    <property type="project" value="EnsemblFungi"/>
</dbReference>
<dbReference type="PANTHER" id="PTHR11165">
    <property type="entry name" value="SKP1"/>
    <property type="match status" value="1"/>
</dbReference>
<dbReference type="InterPro" id="IPR011333">
    <property type="entry name" value="SKP1/BTB/POZ_sf"/>
</dbReference>
<comment type="pathway">
    <text evidence="3">Protein modification; protein ubiquitination.</text>
</comment>
<dbReference type="OrthoDB" id="2342932at2759"/>
<evidence type="ECO:0000313" key="6">
    <source>
        <dbReference type="EMBL" id="ODV63185.1"/>
    </source>
</evidence>
<keyword evidence="7" id="KW-1185">Reference proteome</keyword>
<dbReference type="GO" id="GO:0043291">
    <property type="term" value="C:RAVE complex"/>
    <property type="evidence" value="ECO:0007669"/>
    <property type="project" value="EnsemblFungi"/>
</dbReference>
<sequence length="175" mass="19969">MAPSPNDTVVLLSSDHQRFVVEKNIINKSIVIKNIIEELNGAADSDDPQDLEGEQIEIPVGNVRSSVMTKIIEWCKHHRNTTFPDDDFDEPNKSTPIDDWDKKFLEVDQDMLYEIILAANYLNIQPLLDAGCKVVAEMIKGKGVVEIRNTFNIVNDFSPEEEEAIRKENEWAEDR</sequence>
<dbReference type="STRING" id="1344418.A0A1D2VNQ4"/>
<dbReference type="GO" id="GO:0061630">
    <property type="term" value="F:ubiquitin protein ligase activity"/>
    <property type="evidence" value="ECO:0007669"/>
    <property type="project" value="EnsemblFungi"/>
</dbReference>
<protein>
    <recommendedName>
        <fullName evidence="3">E3 ubiquitin ligase complex SCF subunit</fullName>
    </recommendedName>
</protein>
<dbReference type="Gene3D" id="3.30.710.10">
    <property type="entry name" value="Potassium Channel Kv1.1, Chain A"/>
    <property type="match status" value="1"/>
</dbReference>
<keyword evidence="2 3" id="KW-0833">Ubl conjugation pathway</keyword>
<dbReference type="GO" id="GO:0045116">
    <property type="term" value="P:protein neddylation"/>
    <property type="evidence" value="ECO:0007669"/>
    <property type="project" value="EnsemblFungi"/>
</dbReference>
<dbReference type="SMART" id="SM00512">
    <property type="entry name" value="Skp1"/>
    <property type="match status" value="1"/>
</dbReference>
<dbReference type="InterPro" id="IPR036296">
    <property type="entry name" value="SKP1-like_dim_sf"/>
</dbReference>
<evidence type="ECO:0000256" key="2">
    <source>
        <dbReference type="ARBA" id="ARBA00022786"/>
    </source>
</evidence>
<dbReference type="GO" id="GO:0030466">
    <property type="term" value="P:silent mating-type cassette heterochromatin formation"/>
    <property type="evidence" value="ECO:0007669"/>
    <property type="project" value="EnsemblFungi"/>
</dbReference>
<dbReference type="GO" id="GO:0000776">
    <property type="term" value="C:kinetochore"/>
    <property type="evidence" value="ECO:0007669"/>
    <property type="project" value="EnsemblFungi"/>
</dbReference>
<feature type="domain" description="SKP1 component dimerisation" evidence="4">
    <location>
        <begin position="125"/>
        <end position="172"/>
    </location>
</feature>
<dbReference type="GO" id="GO:2000766">
    <property type="term" value="P:negative regulation of cytoplasmic translation"/>
    <property type="evidence" value="ECO:0007669"/>
    <property type="project" value="EnsemblFungi"/>
</dbReference>
<dbReference type="GeneID" id="30968045"/>
<dbReference type="InParanoid" id="A0A1D2VNQ4"/>
<dbReference type="SUPFAM" id="SSF54695">
    <property type="entry name" value="POZ domain"/>
    <property type="match status" value="1"/>
</dbReference>
<comment type="similarity">
    <text evidence="1 3">Belongs to the SKP1 family.</text>
</comment>
<dbReference type="UniPathway" id="UPA00143"/>
<dbReference type="InterPro" id="IPR016073">
    <property type="entry name" value="Skp1_comp_POZ"/>
</dbReference>
<dbReference type="InterPro" id="IPR016072">
    <property type="entry name" value="Skp1_comp_dimer"/>
</dbReference>
<dbReference type="SUPFAM" id="SSF81382">
    <property type="entry name" value="Skp1 dimerisation domain-like"/>
    <property type="match status" value="1"/>
</dbReference>
<dbReference type="GO" id="GO:0070072">
    <property type="term" value="P:vacuolar proton-transporting V-type ATPase complex assembly"/>
    <property type="evidence" value="ECO:0007669"/>
    <property type="project" value="EnsemblFungi"/>
</dbReference>
<dbReference type="GO" id="GO:0016567">
    <property type="term" value="P:protein ubiquitination"/>
    <property type="evidence" value="ECO:0007669"/>
    <property type="project" value="UniProtKB-UniPathway"/>
</dbReference>
<keyword evidence="6" id="KW-0436">Ligase</keyword>
<dbReference type="GO" id="GO:0019005">
    <property type="term" value="C:SCF ubiquitin ligase complex"/>
    <property type="evidence" value="ECO:0007669"/>
    <property type="project" value="EnsemblFungi"/>
</dbReference>
<dbReference type="GO" id="GO:0010828">
    <property type="term" value="P:positive regulation of D-glucose transmembrane transport"/>
    <property type="evidence" value="ECO:0007669"/>
    <property type="project" value="EnsemblFungi"/>
</dbReference>
<dbReference type="GO" id="GO:0010458">
    <property type="term" value="P:exit from mitosis"/>
    <property type="evidence" value="ECO:0007669"/>
    <property type="project" value="EnsemblFungi"/>
</dbReference>
<dbReference type="GO" id="GO:0000082">
    <property type="term" value="P:G1/S transition of mitotic cell cycle"/>
    <property type="evidence" value="ECO:0007669"/>
    <property type="project" value="EnsemblFungi"/>
</dbReference>
<dbReference type="PIRSF" id="PIRSF028729">
    <property type="entry name" value="E3_ubiquit_lig_SCF_Skp"/>
    <property type="match status" value="1"/>
</dbReference>
<feature type="domain" description="SKP1 component POZ" evidence="5">
    <location>
        <begin position="8"/>
        <end position="80"/>
    </location>
</feature>
<organism evidence="6 7">
    <name type="scientific">Ascoidea rubescens DSM 1968</name>
    <dbReference type="NCBI Taxonomy" id="1344418"/>
    <lineage>
        <taxon>Eukaryota</taxon>
        <taxon>Fungi</taxon>
        <taxon>Dikarya</taxon>
        <taxon>Ascomycota</taxon>
        <taxon>Saccharomycotina</taxon>
        <taxon>Saccharomycetes</taxon>
        <taxon>Ascoideaceae</taxon>
        <taxon>Ascoidea</taxon>
    </lineage>
</organism>
<dbReference type="AlphaFoldDB" id="A0A1D2VNQ4"/>
<name>A0A1D2VNQ4_9ASCO</name>
<dbReference type="CDD" id="cd18322">
    <property type="entry name" value="BTB_POZ_SKP1"/>
    <property type="match status" value="1"/>
</dbReference>
<dbReference type="EMBL" id="KV454476">
    <property type="protein sequence ID" value="ODV63185.1"/>
    <property type="molecule type" value="Genomic_DNA"/>
</dbReference>
<dbReference type="Pfam" id="PF01466">
    <property type="entry name" value="Skp1"/>
    <property type="match status" value="1"/>
</dbReference>
<accession>A0A1D2VNQ4</accession>
<dbReference type="InterPro" id="IPR016897">
    <property type="entry name" value="SKP1"/>
</dbReference>
<dbReference type="GO" id="GO:0007035">
    <property type="term" value="P:vacuolar acidification"/>
    <property type="evidence" value="ECO:0007669"/>
    <property type="project" value="EnsemblFungi"/>
</dbReference>
<dbReference type="Pfam" id="PF03931">
    <property type="entry name" value="Skp1_POZ"/>
    <property type="match status" value="1"/>
</dbReference>